<organism evidence="9 10">
    <name type="scientific">Undibacterium macrobrachii</name>
    <dbReference type="NCBI Taxonomy" id="1119058"/>
    <lineage>
        <taxon>Bacteria</taxon>
        <taxon>Pseudomonadati</taxon>
        <taxon>Pseudomonadota</taxon>
        <taxon>Betaproteobacteria</taxon>
        <taxon>Burkholderiales</taxon>
        <taxon>Oxalobacteraceae</taxon>
        <taxon>Undibacterium</taxon>
    </lineage>
</organism>
<evidence type="ECO:0000256" key="1">
    <source>
        <dbReference type="ARBA" id="ARBA00004613"/>
    </source>
</evidence>
<evidence type="ECO:0000256" key="4">
    <source>
        <dbReference type="ARBA" id="ARBA00022729"/>
    </source>
</evidence>
<gene>
    <name evidence="9" type="ORF">GCM10011282_18010</name>
</gene>
<dbReference type="SUPFAM" id="SSF53474">
    <property type="entry name" value="alpha/beta-Hydrolases"/>
    <property type="match status" value="1"/>
</dbReference>
<keyword evidence="5" id="KW-0378">Hydrolase</keyword>
<sequence>MKSLQLMLRAILTISVITGLSLASTAAIAQEIGLTHKEEKRRYIVYTPASYVNNPDKKYPLVLNFHGGGMSMREQMLYTQMNKTAEQFDFIMVYPQGLGNVGKQDWNVGFGTSYHEGTDDVGFTDSLLNQLEKNLRIDTSRIYATGLSRGGFFAQRLAAELSHRFAAVASVGASLPIPVEKNKTPRGEKKPVGVMIVMGTADQVVAYTGKAEGYLSAIASYEYWIQQNTGKARDTSLDTKRYINRDPNDGTEVDILENKAGAFQTSLVSVHQGGHTWAGADPFNIGLPIGKTSNDINLNEVIWQFFQKHRR</sequence>
<dbReference type="InterPro" id="IPR029058">
    <property type="entry name" value="AB_hydrolase_fold"/>
</dbReference>
<reference evidence="10" key="1">
    <citation type="journal article" date="2019" name="Int. J. Syst. Evol. Microbiol.">
        <title>The Global Catalogue of Microorganisms (GCM) 10K type strain sequencing project: providing services to taxonomists for standard genome sequencing and annotation.</title>
        <authorList>
            <consortium name="The Broad Institute Genomics Platform"/>
            <consortium name="The Broad Institute Genome Sequencing Center for Infectious Disease"/>
            <person name="Wu L."/>
            <person name="Ma J."/>
        </authorList>
    </citation>
    <scope>NUCLEOTIDE SEQUENCE [LARGE SCALE GENOMIC DNA]</scope>
    <source>
        <strain evidence="10">KCTC 23916</strain>
    </source>
</reference>
<evidence type="ECO:0000313" key="10">
    <source>
        <dbReference type="Proteomes" id="UP000620127"/>
    </source>
</evidence>
<dbReference type="Pfam" id="PF00756">
    <property type="entry name" value="Esterase"/>
    <property type="match status" value="1"/>
</dbReference>
<evidence type="ECO:0000313" key="9">
    <source>
        <dbReference type="EMBL" id="GGX12364.1"/>
    </source>
</evidence>
<keyword evidence="10" id="KW-1185">Reference proteome</keyword>
<keyword evidence="2" id="KW-0964">Secreted</keyword>
<keyword evidence="6" id="KW-0119">Carbohydrate metabolism</keyword>
<evidence type="ECO:0000256" key="6">
    <source>
        <dbReference type="ARBA" id="ARBA00023277"/>
    </source>
</evidence>
<dbReference type="Gene3D" id="3.40.50.1820">
    <property type="entry name" value="alpha/beta hydrolase"/>
    <property type="match status" value="1"/>
</dbReference>
<keyword evidence="7" id="KW-0624">Polysaccharide degradation</keyword>
<dbReference type="PANTHER" id="PTHR38050">
    <property type="match status" value="1"/>
</dbReference>
<name>A0ABQ2XFK8_9BURK</name>
<evidence type="ECO:0000256" key="5">
    <source>
        <dbReference type="ARBA" id="ARBA00022801"/>
    </source>
</evidence>
<comment type="subcellular location">
    <subcellularLocation>
        <location evidence="1">Secreted</location>
    </subcellularLocation>
</comment>
<keyword evidence="4 8" id="KW-0732">Signal</keyword>
<dbReference type="Proteomes" id="UP000620127">
    <property type="component" value="Unassembled WGS sequence"/>
</dbReference>
<proteinExistence type="predicted"/>
<dbReference type="PANTHER" id="PTHR38050:SF2">
    <property type="entry name" value="FERULOYL ESTERASE C-RELATED"/>
    <property type="match status" value="1"/>
</dbReference>
<feature type="signal peptide" evidence="8">
    <location>
        <begin position="1"/>
        <end position="29"/>
    </location>
</feature>
<dbReference type="InterPro" id="IPR000801">
    <property type="entry name" value="Esterase-like"/>
</dbReference>
<evidence type="ECO:0000256" key="7">
    <source>
        <dbReference type="ARBA" id="ARBA00023326"/>
    </source>
</evidence>
<dbReference type="RefSeq" id="WP_229827196.1">
    <property type="nucleotide sequence ID" value="NZ_BMYT01000003.1"/>
</dbReference>
<comment type="caution">
    <text evidence="9">The sequence shown here is derived from an EMBL/GenBank/DDBJ whole genome shotgun (WGS) entry which is preliminary data.</text>
</comment>
<feature type="chain" id="PRO_5045637632" evidence="8">
    <location>
        <begin position="30"/>
        <end position="311"/>
    </location>
</feature>
<evidence type="ECO:0000256" key="2">
    <source>
        <dbReference type="ARBA" id="ARBA00022525"/>
    </source>
</evidence>
<evidence type="ECO:0000256" key="8">
    <source>
        <dbReference type="SAM" id="SignalP"/>
    </source>
</evidence>
<evidence type="ECO:0000256" key="3">
    <source>
        <dbReference type="ARBA" id="ARBA00022651"/>
    </source>
</evidence>
<dbReference type="EMBL" id="BMYT01000003">
    <property type="protein sequence ID" value="GGX12364.1"/>
    <property type="molecule type" value="Genomic_DNA"/>
</dbReference>
<protein>
    <submittedName>
        <fullName evidence="9">Esterase</fullName>
    </submittedName>
</protein>
<accession>A0ABQ2XFK8</accession>
<keyword evidence="3" id="KW-0858">Xylan degradation</keyword>
<dbReference type="InterPro" id="IPR043595">
    <property type="entry name" value="FaeB/C/D"/>
</dbReference>